<keyword evidence="2" id="KW-1185">Reference proteome</keyword>
<dbReference type="GeneID" id="17325307"/>
<dbReference type="RefSeq" id="XP_005717593.1">
    <property type="nucleotide sequence ID" value="XM_005717536.1"/>
</dbReference>
<dbReference type="AlphaFoldDB" id="R7QGS6"/>
<protein>
    <submittedName>
        <fullName evidence="1">Uncharacterized protein</fullName>
    </submittedName>
</protein>
<name>R7QGS6_CHOCR</name>
<evidence type="ECO:0000313" key="1">
    <source>
        <dbReference type="EMBL" id="CDF37722.1"/>
    </source>
</evidence>
<dbReference type="Gramene" id="CDF37722">
    <property type="protein sequence ID" value="CDF37722"/>
    <property type="gene ID" value="CHC_T00005932001"/>
</dbReference>
<sequence length="126" mass="14234">MTATSTKISNFFVLRRNSSHYTSIKDQALKHSALYVQYKNKNKKRNAISFFMLLGAPKSEQEKSISSRRPSLTQNRLSLQMSIQAQIKIGLPQCLCESTHQSQPPTLLIPSAQVRSHSPELQPQAH</sequence>
<reference evidence="2" key="1">
    <citation type="journal article" date="2013" name="Proc. Natl. Acad. Sci. U.S.A.">
        <title>Genome structure and metabolic features in the red seaweed Chondrus crispus shed light on evolution of the Archaeplastida.</title>
        <authorList>
            <person name="Collen J."/>
            <person name="Porcel B."/>
            <person name="Carre W."/>
            <person name="Ball S.G."/>
            <person name="Chaparro C."/>
            <person name="Tonon T."/>
            <person name="Barbeyron T."/>
            <person name="Michel G."/>
            <person name="Noel B."/>
            <person name="Valentin K."/>
            <person name="Elias M."/>
            <person name="Artiguenave F."/>
            <person name="Arun A."/>
            <person name="Aury J.M."/>
            <person name="Barbosa-Neto J.F."/>
            <person name="Bothwell J.H."/>
            <person name="Bouget F.Y."/>
            <person name="Brillet L."/>
            <person name="Cabello-Hurtado F."/>
            <person name="Capella-Gutierrez S."/>
            <person name="Charrier B."/>
            <person name="Cladiere L."/>
            <person name="Cock J.M."/>
            <person name="Coelho S.M."/>
            <person name="Colleoni C."/>
            <person name="Czjzek M."/>
            <person name="Da Silva C."/>
            <person name="Delage L."/>
            <person name="Denoeud F."/>
            <person name="Deschamps P."/>
            <person name="Dittami S.M."/>
            <person name="Gabaldon T."/>
            <person name="Gachon C.M."/>
            <person name="Groisillier A."/>
            <person name="Herve C."/>
            <person name="Jabbari K."/>
            <person name="Katinka M."/>
            <person name="Kloareg B."/>
            <person name="Kowalczyk N."/>
            <person name="Labadie K."/>
            <person name="Leblanc C."/>
            <person name="Lopez P.J."/>
            <person name="McLachlan D.H."/>
            <person name="Meslet-Cladiere L."/>
            <person name="Moustafa A."/>
            <person name="Nehr Z."/>
            <person name="Nyvall Collen P."/>
            <person name="Panaud O."/>
            <person name="Partensky F."/>
            <person name="Poulain J."/>
            <person name="Rensing S.A."/>
            <person name="Rousvoal S."/>
            <person name="Samson G."/>
            <person name="Symeonidi A."/>
            <person name="Weissenbach J."/>
            <person name="Zambounis A."/>
            <person name="Wincker P."/>
            <person name="Boyen C."/>
        </authorList>
    </citation>
    <scope>NUCLEOTIDE SEQUENCE [LARGE SCALE GENOMIC DNA]</scope>
    <source>
        <strain evidence="2">cv. Stackhouse</strain>
    </source>
</reference>
<evidence type="ECO:0000313" key="2">
    <source>
        <dbReference type="Proteomes" id="UP000012073"/>
    </source>
</evidence>
<organism evidence="1 2">
    <name type="scientific">Chondrus crispus</name>
    <name type="common">Carrageen Irish moss</name>
    <name type="synonym">Polymorpha crispa</name>
    <dbReference type="NCBI Taxonomy" id="2769"/>
    <lineage>
        <taxon>Eukaryota</taxon>
        <taxon>Rhodophyta</taxon>
        <taxon>Florideophyceae</taxon>
        <taxon>Rhodymeniophycidae</taxon>
        <taxon>Gigartinales</taxon>
        <taxon>Gigartinaceae</taxon>
        <taxon>Chondrus</taxon>
    </lineage>
</organism>
<dbReference type="KEGG" id="ccp:CHC_T00005932001"/>
<dbReference type="Proteomes" id="UP000012073">
    <property type="component" value="Unassembled WGS sequence"/>
</dbReference>
<proteinExistence type="predicted"/>
<gene>
    <name evidence="1" type="ORF">CHC_T00005932001</name>
</gene>
<accession>R7QGS6</accession>
<dbReference type="EMBL" id="HG001864">
    <property type="protein sequence ID" value="CDF37722.1"/>
    <property type="molecule type" value="Genomic_DNA"/>
</dbReference>